<evidence type="ECO:0000259" key="1">
    <source>
        <dbReference type="Pfam" id="PF13649"/>
    </source>
</evidence>
<dbReference type="Gene3D" id="2.20.130.10">
    <property type="entry name" value="CAC2371-like domains"/>
    <property type="match status" value="1"/>
</dbReference>
<proteinExistence type="predicted"/>
<dbReference type="InterPro" id="IPR029063">
    <property type="entry name" value="SAM-dependent_MTases_sf"/>
</dbReference>
<dbReference type="Pfam" id="PF13649">
    <property type="entry name" value="Methyltransf_25"/>
    <property type="match status" value="1"/>
</dbReference>
<dbReference type="EMBL" id="UINC01023788">
    <property type="protein sequence ID" value="SVA96158.1"/>
    <property type="molecule type" value="Genomic_DNA"/>
</dbReference>
<accession>A0A382A3P2</accession>
<feature type="domain" description="Methyltransferase" evidence="1">
    <location>
        <begin position="36"/>
        <end position="128"/>
    </location>
</feature>
<gene>
    <name evidence="2" type="ORF">METZ01_LOCUS149012</name>
</gene>
<evidence type="ECO:0000313" key="2">
    <source>
        <dbReference type="EMBL" id="SVA96158.1"/>
    </source>
</evidence>
<protein>
    <recommendedName>
        <fullName evidence="1">Methyltransferase domain-containing protein</fullName>
    </recommendedName>
</protein>
<name>A0A382A3P2_9ZZZZ</name>
<dbReference type="InterPro" id="IPR041698">
    <property type="entry name" value="Methyltransf_25"/>
</dbReference>
<dbReference type="AlphaFoldDB" id="A0A382A3P2"/>
<reference evidence="2" key="1">
    <citation type="submission" date="2018-05" db="EMBL/GenBank/DDBJ databases">
        <authorList>
            <person name="Lanie J.A."/>
            <person name="Ng W.-L."/>
            <person name="Kazmierczak K.M."/>
            <person name="Andrzejewski T.M."/>
            <person name="Davidsen T.M."/>
            <person name="Wayne K.J."/>
            <person name="Tettelin H."/>
            <person name="Glass J.I."/>
            <person name="Rusch D."/>
            <person name="Podicherti R."/>
            <person name="Tsui H.-C.T."/>
            <person name="Winkler M.E."/>
        </authorList>
    </citation>
    <scope>NUCLEOTIDE SEQUENCE</scope>
</reference>
<dbReference type="SUPFAM" id="SSF53335">
    <property type="entry name" value="S-adenosyl-L-methionine-dependent methyltransferases"/>
    <property type="match status" value="1"/>
</dbReference>
<dbReference type="Gene3D" id="3.40.50.150">
    <property type="entry name" value="Vaccinia Virus protein VP39"/>
    <property type="match status" value="1"/>
</dbReference>
<dbReference type="CDD" id="cd02440">
    <property type="entry name" value="AdoMet_MTases"/>
    <property type="match status" value="1"/>
</dbReference>
<sequence>MVDIYTKPDLYDAIHQNYSYDKDLITALAKKAGGPVLELAAGTGRLAKFILDLGLDYTGIDSSDSFLSRAIHKYGDQATFLHHDMRQFHLEQCFNFIFIGFNSFLHNLTNEDASQCLQSVHNHLTDNGTFLVSIFIPDPSFLYREEGRLFPATPYFNFDGNRCRIMESNEFDQETQVNSLTWRLERDGELDLDKYTHSMRMFYPHFMDILISSAGLVIKEKFGDYDGSSMDEESGMQIYVCKKA</sequence>
<organism evidence="2">
    <name type="scientific">marine metagenome</name>
    <dbReference type="NCBI Taxonomy" id="408172"/>
    <lineage>
        <taxon>unclassified sequences</taxon>
        <taxon>metagenomes</taxon>
        <taxon>ecological metagenomes</taxon>
    </lineage>
</organism>